<evidence type="ECO:0000313" key="3">
    <source>
        <dbReference type="Proteomes" id="UP000756132"/>
    </source>
</evidence>
<reference evidence="2" key="2">
    <citation type="journal article" date="2022" name="Microb. Genom.">
        <title>A chromosome-scale genome assembly of the tomato pathogen Cladosporium fulvum reveals a compartmentalized genome architecture and the presence of a dispensable chromosome.</title>
        <authorList>
            <person name="Zaccaron A.Z."/>
            <person name="Chen L.H."/>
            <person name="Samaras A."/>
            <person name="Stergiopoulos I."/>
        </authorList>
    </citation>
    <scope>NUCLEOTIDE SEQUENCE</scope>
    <source>
        <strain evidence="2">Race5_Kim</strain>
    </source>
</reference>
<dbReference type="KEGG" id="ffu:CLAFUR5_10844"/>
<dbReference type="OrthoDB" id="3830482at2759"/>
<dbReference type="AlphaFoldDB" id="A0A9Q8PES0"/>
<protein>
    <recommendedName>
        <fullName evidence="4">Heterokaryon incompatibility domain-containing protein</fullName>
    </recommendedName>
</protein>
<gene>
    <name evidence="2" type="ORF">CLAFUR5_10844</name>
</gene>
<dbReference type="RefSeq" id="XP_047765443.1">
    <property type="nucleotide sequence ID" value="XM_047909992.1"/>
</dbReference>
<dbReference type="EMBL" id="CP090170">
    <property type="protein sequence ID" value="UJO21077.1"/>
    <property type="molecule type" value="Genomic_DNA"/>
</dbReference>
<feature type="compositionally biased region" description="Acidic residues" evidence="1">
    <location>
        <begin position="102"/>
        <end position="130"/>
    </location>
</feature>
<sequence length="589" mass="68377">MKDLRAASSPFPPATWKIMQGEFVGLCHLCYRLHLDDMQQQQQHRPPKWNFVRIDRLPPMSSDDPGHRAKRQRLSSEPSSQEENTVSAPIEAEVQCRQESVGIEDDGEGYGDLEFESSEDGDENEDEDGEDRVPRFRRGHPSELIDSGSPWNTRLCDHCQRWNAWRRDPEHDVFSTKLILRKLLASLALEPRHVRIPERRVWRPGHGRIIDDSREEVDQSKWNKRAWTFQERVLSKKLIYVCDHRVFFQCGQGWHEEDFGPIDVPDYANPTRIIRTYLHWELALRDYIGRQFTYDADILRAFQGLSSRAARELKTTTLYGPPERFFLLALLWDCTAMIRRRVESQLAPSWSWAAWEWPTYGSYSSHYIPDDYIIPAYVRRTSLTLYVNRSGIGLSQLVMDHEMELMDRAGHRGRCVSWNPSRNCDTFEAHYTRIAESIDGALIFRTEVAEVTLNIFERIVGNQPLLITLRSNQGTSIGMLSEFTTVDTRCAQYTVVILGEGELNDAVAIQTAQRKKERLRTESTTWFDDYIDLFFVGPEAACPSNEVYFIMLVQPHPLHEDVYERVAGGIVFKDLWKVCEPEMRTVIIA</sequence>
<dbReference type="PANTHER" id="PTHR33112:SF12">
    <property type="entry name" value="HETEROKARYON INCOMPATIBILITY DOMAIN-CONTAINING PROTEIN"/>
    <property type="match status" value="1"/>
</dbReference>
<keyword evidence="3" id="KW-1185">Reference proteome</keyword>
<evidence type="ECO:0000313" key="2">
    <source>
        <dbReference type="EMBL" id="UJO21077.1"/>
    </source>
</evidence>
<feature type="compositionally biased region" description="Polar residues" evidence="1">
    <location>
        <begin position="75"/>
        <end position="87"/>
    </location>
</feature>
<proteinExistence type="predicted"/>
<dbReference type="PANTHER" id="PTHR33112">
    <property type="entry name" value="DOMAIN PROTEIN, PUTATIVE-RELATED"/>
    <property type="match status" value="1"/>
</dbReference>
<reference evidence="2" key="1">
    <citation type="submission" date="2021-12" db="EMBL/GenBank/DDBJ databases">
        <authorList>
            <person name="Zaccaron A."/>
            <person name="Stergiopoulos I."/>
        </authorList>
    </citation>
    <scope>NUCLEOTIDE SEQUENCE</scope>
    <source>
        <strain evidence="2">Race5_Kim</strain>
    </source>
</reference>
<feature type="region of interest" description="Disordered" evidence="1">
    <location>
        <begin position="42"/>
        <end position="144"/>
    </location>
</feature>
<accession>A0A9Q8PES0</accession>
<organism evidence="2 3">
    <name type="scientific">Passalora fulva</name>
    <name type="common">Tomato leaf mold</name>
    <name type="synonym">Cladosporium fulvum</name>
    <dbReference type="NCBI Taxonomy" id="5499"/>
    <lineage>
        <taxon>Eukaryota</taxon>
        <taxon>Fungi</taxon>
        <taxon>Dikarya</taxon>
        <taxon>Ascomycota</taxon>
        <taxon>Pezizomycotina</taxon>
        <taxon>Dothideomycetes</taxon>
        <taxon>Dothideomycetidae</taxon>
        <taxon>Mycosphaerellales</taxon>
        <taxon>Mycosphaerellaceae</taxon>
        <taxon>Fulvia</taxon>
    </lineage>
</organism>
<dbReference type="Proteomes" id="UP000756132">
    <property type="component" value="Chromosome 8"/>
</dbReference>
<evidence type="ECO:0008006" key="4">
    <source>
        <dbReference type="Google" id="ProtNLM"/>
    </source>
</evidence>
<evidence type="ECO:0000256" key="1">
    <source>
        <dbReference type="SAM" id="MobiDB-lite"/>
    </source>
</evidence>
<dbReference type="GeneID" id="71990722"/>
<name>A0A9Q8PES0_PASFU</name>